<dbReference type="Pfam" id="PF07549">
    <property type="entry name" value="Sec_GG"/>
    <property type="match status" value="2"/>
</dbReference>
<dbReference type="GO" id="GO:0006605">
    <property type="term" value="P:protein targeting"/>
    <property type="evidence" value="ECO:0007669"/>
    <property type="project" value="UniProtKB-UniRule"/>
</dbReference>
<dbReference type="Gene3D" id="1.20.1640.10">
    <property type="entry name" value="Multidrug efflux transporter AcrB transmembrane domain"/>
    <property type="match status" value="2"/>
</dbReference>
<dbReference type="InterPro" id="IPR022645">
    <property type="entry name" value="SecD/SecF_bac"/>
</dbReference>
<evidence type="ECO:0000256" key="10">
    <source>
        <dbReference type="HAMAP-Rule" id="MF_01464"/>
    </source>
</evidence>
<dbReference type="RefSeq" id="WP_031572963.1">
    <property type="nucleotide sequence ID" value="NZ_FNDZ01000001.1"/>
</dbReference>
<comment type="subunit">
    <text evidence="10">Forms a complex with SecD. Part of the essential Sec protein translocation apparatus which comprises SecA, SecYEG and auxiliary proteins SecDF. Other proteins may also be involved.</text>
</comment>
<dbReference type="AlphaFoldDB" id="A0A1G8GCL4"/>
<dbReference type="InterPro" id="IPR022813">
    <property type="entry name" value="SecD/SecF_arch_bac"/>
</dbReference>
<dbReference type="Proteomes" id="UP000183255">
    <property type="component" value="Unassembled WGS sequence"/>
</dbReference>
<comment type="caution">
    <text evidence="9">Lacks conserved residue(s) required for the propagation of feature annotation.</text>
</comment>
<feature type="domain" description="Protein translocase subunit SecDF P1" evidence="12">
    <location>
        <begin position="72"/>
        <end position="125"/>
    </location>
</feature>
<evidence type="ECO:0000313" key="14">
    <source>
        <dbReference type="EMBL" id="SDH92115.1"/>
    </source>
</evidence>
<evidence type="ECO:0000313" key="15">
    <source>
        <dbReference type="Proteomes" id="UP000183255"/>
    </source>
</evidence>
<dbReference type="InterPro" id="IPR022646">
    <property type="entry name" value="SecD/SecF_CS"/>
</dbReference>
<keyword evidence="4 9" id="KW-0812">Transmembrane</keyword>
<dbReference type="GO" id="GO:0043952">
    <property type="term" value="P:protein transport by the Sec complex"/>
    <property type="evidence" value="ECO:0007669"/>
    <property type="project" value="UniProtKB-UniRule"/>
</dbReference>
<feature type="transmembrane region" description="Helical" evidence="9">
    <location>
        <begin position="295"/>
        <end position="316"/>
    </location>
</feature>
<keyword evidence="8 9" id="KW-0472">Membrane</keyword>
<evidence type="ECO:0000256" key="4">
    <source>
        <dbReference type="ARBA" id="ARBA00022692"/>
    </source>
</evidence>
<dbReference type="NCBIfam" id="TIGR00916">
    <property type="entry name" value="2A0604s01"/>
    <property type="match status" value="1"/>
</dbReference>
<protein>
    <recommendedName>
        <fullName evidence="9 10">Multifunctional fusion protein</fullName>
    </recommendedName>
    <domain>
        <recommendedName>
            <fullName evidence="9">Protein translocase subunit SecD</fullName>
        </recommendedName>
    </domain>
    <domain>
        <recommendedName>
            <fullName evidence="10">Protein-export membrane protein SecF</fullName>
        </recommendedName>
    </domain>
</protein>
<proteinExistence type="inferred from homology"/>
<dbReference type="SUPFAM" id="SSF82866">
    <property type="entry name" value="Multidrug efflux transporter AcrB transmembrane domain"/>
    <property type="match status" value="2"/>
</dbReference>
<dbReference type="InterPro" id="IPR005791">
    <property type="entry name" value="SecD"/>
</dbReference>
<dbReference type="EMBL" id="FNDZ01000001">
    <property type="protein sequence ID" value="SDH92115.1"/>
    <property type="molecule type" value="Genomic_DNA"/>
</dbReference>
<evidence type="ECO:0000256" key="5">
    <source>
        <dbReference type="ARBA" id="ARBA00022927"/>
    </source>
</evidence>
<organism evidence="14 15">
    <name type="scientific">Proteiniclasticum ruminis</name>
    <dbReference type="NCBI Taxonomy" id="398199"/>
    <lineage>
        <taxon>Bacteria</taxon>
        <taxon>Bacillati</taxon>
        <taxon>Bacillota</taxon>
        <taxon>Clostridia</taxon>
        <taxon>Eubacteriales</taxon>
        <taxon>Clostridiaceae</taxon>
        <taxon>Proteiniclasticum</taxon>
    </lineage>
</organism>
<comment type="function">
    <text evidence="9">Part of the Sec protein translocase complex. Interacts with the SecYEG preprotein conducting channel. SecDF uses the proton motive force (PMF) to complete protein translocation after the ATP-dependent function of SecA.</text>
</comment>
<feature type="domain" description="Protein export membrane protein SecD/SecF C-terminal" evidence="11">
    <location>
        <begin position="521"/>
        <end position="695"/>
    </location>
</feature>
<evidence type="ECO:0000256" key="3">
    <source>
        <dbReference type="ARBA" id="ARBA00022475"/>
    </source>
</evidence>
<dbReference type="Gene3D" id="3.30.1360.200">
    <property type="match status" value="1"/>
</dbReference>
<comment type="similarity">
    <text evidence="10">Belongs to the SecD/SecF family. SecF subfamily.</text>
</comment>
<dbReference type="PANTHER" id="PTHR30081:SF1">
    <property type="entry name" value="PROTEIN TRANSLOCASE SUBUNIT SECD"/>
    <property type="match status" value="1"/>
</dbReference>
<feature type="transmembrane region" description="Helical" evidence="9">
    <location>
        <begin position="269"/>
        <end position="289"/>
    </location>
</feature>
<gene>
    <name evidence="10" type="primary">secF</name>
    <name evidence="9" type="synonym">secD</name>
    <name evidence="14" type="ORF">SAMN05421804_101215</name>
</gene>
<evidence type="ECO:0000256" key="6">
    <source>
        <dbReference type="ARBA" id="ARBA00022989"/>
    </source>
</evidence>
<dbReference type="InterPro" id="IPR048631">
    <property type="entry name" value="SecD_1st"/>
</dbReference>
<sequence length="703" mass="76109">MKRKGSISLFVIILVILSFLSFTAVEGLTVGGYRFKSFGEVINRGLDLQGGVSVVMEVQADKLTQEELSSIKTLLDLRVNKIGVSETVSTTEGDKRVRIDIPGVYNSSDIVTNLQTTGELTFKDPEGNVILTGSDVQSASGMLDSNRQPVVSLILNEVGAEKFEKATTEFRGKQISINMDGEQLSNPMVNDVISGGQAVITGMSSVAEAQNLAGIINSGALPYPVKAIEVKTVGASLGAGVMGDVLTASIIGIALIVLFMLIKYRRPGFLASVALGFYVWLLLFVFYAIDATLSLSGIAGFLLTIGMAVDANVLIFERIKEELVVTKDIPKAIKSGFSNAMSSIIDSNITTIIAGLVLYYIGSGAVKGFALTLMIGIVISMFSALFITRRLMWMGVSMGFLAKPEHFGLSSNPAPKKRRDFIALAKYWRVISAAVMAIGIFFAATQGLNLGLDFAGGTRLVMEIGQEFDKTEVDEIIKAYDDKAQTQVVDNTQIEVRSQALSTETIDELIEEIQEKYSLKEDSIITLDEIGASVGRELTEGGVKAVVIAAALMLLYISFRFKKNYGFAAILALVHDIFFLIAIYAAARISVNTPFIAAVLTILGYSINDTIVVFDRVRENRKLHPGLSNKEIINLSLSESFSRSVGTLLTTLFTILSVAIFVPQIRDFALPISIGVMVGGLSTFFIASPFWINLEDRAQKVKK</sequence>
<dbReference type="GO" id="GO:0005886">
    <property type="term" value="C:plasma membrane"/>
    <property type="evidence" value="ECO:0007669"/>
    <property type="project" value="UniProtKB-SubCell"/>
</dbReference>
<dbReference type="NCBIfam" id="TIGR01129">
    <property type="entry name" value="secD"/>
    <property type="match status" value="1"/>
</dbReference>
<feature type="transmembrane region" description="Helical" evidence="9">
    <location>
        <begin position="668"/>
        <end position="694"/>
    </location>
</feature>
<feature type="transmembrane region" description="Helical" evidence="9">
    <location>
        <begin position="541"/>
        <end position="559"/>
    </location>
</feature>
<keyword evidence="2 9" id="KW-0813">Transport</keyword>
<evidence type="ECO:0000256" key="2">
    <source>
        <dbReference type="ARBA" id="ARBA00022448"/>
    </source>
</evidence>
<keyword evidence="6 9" id="KW-1133">Transmembrane helix</keyword>
<dbReference type="InterPro" id="IPR054384">
    <property type="entry name" value="SecDF_P1_head"/>
</dbReference>
<dbReference type="InterPro" id="IPR055344">
    <property type="entry name" value="SecD_SecF_C_bact"/>
</dbReference>
<evidence type="ECO:0000259" key="13">
    <source>
        <dbReference type="Pfam" id="PF22599"/>
    </source>
</evidence>
<feature type="transmembrane region" description="Helical" evidence="9">
    <location>
        <begin position="645"/>
        <end position="662"/>
    </location>
</feature>
<keyword evidence="5 9" id="KW-0653">Protein transport</keyword>
<comment type="similarity">
    <text evidence="9">Belongs to the SecD/SecF family. SecD subfamily.</text>
</comment>
<accession>A0A1G8GCL4</accession>
<evidence type="ECO:0000256" key="7">
    <source>
        <dbReference type="ARBA" id="ARBA00023010"/>
    </source>
</evidence>
<feature type="transmembrane region" description="Helical" evidence="9">
    <location>
        <begin position="593"/>
        <end position="614"/>
    </location>
</feature>
<name>A0A1G8GCL4_9CLOT</name>
<dbReference type="HAMAP" id="MF_01463_B">
    <property type="entry name" value="SecD_B"/>
    <property type="match status" value="1"/>
</dbReference>
<feature type="domain" description="SecDF P1 head subdomain" evidence="13">
    <location>
        <begin position="128"/>
        <end position="222"/>
    </location>
</feature>
<comment type="subunit">
    <text evidence="9">Forms a complex with SecF. Part of the essential Sec protein translocation apparatus which comprises SecA, SecYEG and auxiliary proteins SecDF. Other proteins may also be involved.</text>
</comment>
<dbReference type="InterPro" id="IPR005665">
    <property type="entry name" value="SecF_bac"/>
</dbReference>
<dbReference type="PRINTS" id="PR01755">
    <property type="entry name" value="SECFTRNLCASE"/>
</dbReference>
<dbReference type="GO" id="GO:0065002">
    <property type="term" value="P:intracellular protein transmembrane transport"/>
    <property type="evidence" value="ECO:0007669"/>
    <property type="project" value="UniProtKB-UniRule"/>
</dbReference>
<feature type="transmembrane region" description="Helical" evidence="9">
    <location>
        <begin position="237"/>
        <end position="262"/>
    </location>
</feature>
<evidence type="ECO:0000259" key="12">
    <source>
        <dbReference type="Pfam" id="PF21760"/>
    </source>
</evidence>
<reference evidence="14 15" key="1">
    <citation type="submission" date="2016-10" db="EMBL/GenBank/DDBJ databases">
        <authorList>
            <person name="de Groot N.N."/>
        </authorList>
    </citation>
    <scope>NUCLEOTIDE SEQUENCE [LARGE SCALE GENOMIC DNA]</scope>
    <source>
        <strain evidence="14 15">CGMCC 1.5058</strain>
    </source>
</reference>
<dbReference type="HAMAP" id="MF_01464_B">
    <property type="entry name" value="SecF_B"/>
    <property type="match status" value="1"/>
</dbReference>
<evidence type="ECO:0000256" key="1">
    <source>
        <dbReference type="ARBA" id="ARBA00004651"/>
    </source>
</evidence>
<feature type="domain" description="Protein export membrane protein SecD/SecF C-terminal" evidence="11">
    <location>
        <begin position="226"/>
        <end position="392"/>
    </location>
</feature>
<keyword evidence="3 9" id="KW-1003">Cell membrane</keyword>
<evidence type="ECO:0000259" key="11">
    <source>
        <dbReference type="Pfam" id="PF02355"/>
    </source>
</evidence>
<evidence type="ECO:0000256" key="8">
    <source>
        <dbReference type="ARBA" id="ARBA00023136"/>
    </source>
</evidence>
<feature type="transmembrane region" description="Helical" evidence="9">
    <location>
        <begin position="427"/>
        <end position="444"/>
    </location>
</feature>
<dbReference type="Gene3D" id="3.30.70.3400">
    <property type="match status" value="1"/>
</dbReference>
<evidence type="ECO:0000256" key="9">
    <source>
        <dbReference type="HAMAP-Rule" id="MF_01463"/>
    </source>
</evidence>
<feature type="transmembrane region" description="Helical" evidence="9">
    <location>
        <begin position="368"/>
        <end position="388"/>
    </location>
</feature>
<dbReference type="NCBIfam" id="TIGR00966">
    <property type="entry name" value="transloc_SecF"/>
    <property type="match status" value="1"/>
</dbReference>
<dbReference type="GO" id="GO:0015450">
    <property type="term" value="F:protein-transporting ATPase activity"/>
    <property type="evidence" value="ECO:0007669"/>
    <property type="project" value="InterPro"/>
</dbReference>
<feature type="transmembrane region" description="Helical" evidence="9">
    <location>
        <begin position="566"/>
        <end position="587"/>
    </location>
</feature>
<feature type="transmembrane region" description="Helical" evidence="9">
    <location>
        <begin position="337"/>
        <end position="362"/>
    </location>
</feature>
<comment type="subcellular location">
    <subcellularLocation>
        <location evidence="1 9">Cell membrane</location>
        <topology evidence="1 9">Multi-pass membrane protein</topology>
    </subcellularLocation>
</comment>
<dbReference type="InterPro" id="IPR048634">
    <property type="entry name" value="SecD_SecF_C"/>
</dbReference>
<dbReference type="Pfam" id="PF21760">
    <property type="entry name" value="SecD_1st"/>
    <property type="match status" value="1"/>
</dbReference>
<dbReference type="Pfam" id="PF22599">
    <property type="entry name" value="SecDF_P1_head"/>
    <property type="match status" value="1"/>
</dbReference>
<dbReference type="Pfam" id="PF02355">
    <property type="entry name" value="SecD_SecF_C"/>
    <property type="match status" value="2"/>
</dbReference>
<dbReference type="PANTHER" id="PTHR30081">
    <property type="entry name" value="PROTEIN-EXPORT MEMBRANE PROTEIN SEC"/>
    <property type="match status" value="1"/>
</dbReference>
<keyword evidence="7 9" id="KW-0811">Translocation</keyword>